<keyword evidence="9" id="KW-1185">Reference proteome</keyword>
<evidence type="ECO:0000313" key="8">
    <source>
        <dbReference type="EMBL" id="KAG5646917.1"/>
    </source>
</evidence>
<dbReference type="PANTHER" id="PTHR46300:SF7">
    <property type="entry name" value="P450, PUTATIVE (EUROFUNG)-RELATED"/>
    <property type="match status" value="1"/>
</dbReference>
<evidence type="ECO:0000256" key="4">
    <source>
        <dbReference type="ARBA" id="ARBA00022723"/>
    </source>
</evidence>
<dbReference type="OrthoDB" id="2789670at2759"/>
<dbReference type="AlphaFoldDB" id="A0A9P7GH34"/>
<proteinExistence type="inferred from homology"/>
<evidence type="ECO:0000256" key="2">
    <source>
        <dbReference type="ARBA" id="ARBA00010617"/>
    </source>
</evidence>
<evidence type="ECO:0000256" key="1">
    <source>
        <dbReference type="ARBA" id="ARBA00001971"/>
    </source>
</evidence>
<dbReference type="Pfam" id="PF00067">
    <property type="entry name" value="p450"/>
    <property type="match status" value="1"/>
</dbReference>
<dbReference type="PANTHER" id="PTHR46300">
    <property type="entry name" value="P450, PUTATIVE (EUROFUNG)-RELATED-RELATED"/>
    <property type="match status" value="1"/>
</dbReference>
<evidence type="ECO:0008006" key="10">
    <source>
        <dbReference type="Google" id="ProtNLM"/>
    </source>
</evidence>
<keyword evidence="4" id="KW-0479">Metal-binding</keyword>
<accession>A0A9P7GH34</accession>
<comment type="caution">
    <text evidence="8">The sequence shown here is derived from an EMBL/GenBank/DDBJ whole genome shotgun (WGS) entry which is preliminary data.</text>
</comment>
<keyword evidence="7" id="KW-0503">Monooxygenase</keyword>
<reference evidence="8" key="1">
    <citation type="submission" date="2020-07" db="EMBL/GenBank/DDBJ databases">
        <authorList>
            <person name="Nieuwenhuis M."/>
            <person name="Van De Peppel L.J.J."/>
        </authorList>
    </citation>
    <scope>NUCLEOTIDE SEQUENCE</scope>
    <source>
        <strain evidence="8">AP01</strain>
        <tissue evidence="8">Mycelium</tissue>
    </source>
</reference>
<dbReference type="InterPro" id="IPR001128">
    <property type="entry name" value="Cyt_P450"/>
</dbReference>
<dbReference type="GO" id="GO:0005506">
    <property type="term" value="F:iron ion binding"/>
    <property type="evidence" value="ECO:0007669"/>
    <property type="project" value="InterPro"/>
</dbReference>
<dbReference type="InterPro" id="IPR050364">
    <property type="entry name" value="Cytochrome_P450_fung"/>
</dbReference>
<reference evidence="8" key="2">
    <citation type="submission" date="2021-10" db="EMBL/GenBank/DDBJ databases">
        <title>Phylogenomics reveals ancestral predisposition of the termite-cultivated fungus Termitomyces towards a domesticated lifestyle.</title>
        <authorList>
            <person name="Auxier B."/>
            <person name="Grum-Grzhimaylo A."/>
            <person name="Cardenas M.E."/>
            <person name="Lodge J.D."/>
            <person name="Laessoe T."/>
            <person name="Pedersen O."/>
            <person name="Smith M.E."/>
            <person name="Kuyper T.W."/>
            <person name="Franco-Molano E.A."/>
            <person name="Baroni T.J."/>
            <person name="Aanen D.K."/>
        </authorList>
    </citation>
    <scope>NUCLEOTIDE SEQUENCE</scope>
    <source>
        <strain evidence="8">AP01</strain>
        <tissue evidence="8">Mycelium</tissue>
    </source>
</reference>
<comment type="similarity">
    <text evidence="2">Belongs to the cytochrome P450 family.</text>
</comment>
<keyword evidence="6" id="KW-0408">Iron</keyword>
<dbReference type="InterPro" id="IPR036396">
    <property type="entry name" value="Cyt_P450_sf"/>
</dbReference>
<sequence length="85" mass="9599">MVLYPDVQRKARDEIVKVVGRGRLPDFKDRDKLPYIEALLQELLRWNPVAPLVSTLAAFEITNAIDKTSGLPIVPVPNYKAGVIW</sequence>
<evidence type="ECO:0000313" key="9">
    <source>
        <dbReference type="Proteomes" id="UP000775547"/>
    </source>
</evidence>
<dbReference type="EMBL" id="JABCKV010000015">
    <property type="protein sequence ID" value="KAG5646917.1"/>
    <property type="molecule type" value="Genomic_DNA"/>
</dbReference>
<dbReference type="GO" id="GO:0020037">
    <property type="term" value="F:heme binding"/>
    <property type="evidence" value="ECO:0007669"/>
    <property type="project" value="InterPro"/>
</dbReference>
<keyword evidence="3" id="KW-0349">Heme</keyword>
<protein>
    <recommendedName>
        <fullName evidence="10">Cytochrome P450</fullName>
    </recommendedName>
</protein>
<evidence type="ECO:0000256" key="3">
    <source>
        <dbReference type="ARBA" id="ARBA00022617"/>
    </source>
</evidence>
<gene>
    <name evidence="8" type="ORF">DXG03_001993</name>
</gene>
<dbReference type="GO" id="GO:0004497">
    <property type="term" value="F:monooxygenase activity"/>
    <property type="evidence" value="ECO:0007669"/>
    <property type="project" value="UniProtKB-KW"/>
</dbReference>
<evidence type="ECO:0000256" key="5">
    <source>
        <dbReference type="ARBA" id="ARBA00023002"/>
    </source>
</evidence>
<dbReference type="Proteomes" id="UP000775547">
    <property type="component" value="Unassembled WGS sequence"/>
</dbReference>
<keyword evidence="5" id="KW-0560">Oxidoreductase</keyword>
<organism evidence="8 9">
    <name type="scientific">Asterophora parasitica</name>
    <dbReference type="NCBI Taxonomy" id="117018"/>
    <lineage>
        <taxon>Eukaryota</taxon>
        <taxon>Fungi</taxon>
        <taxon>Dikarya</taxon>
        <taxon>Basidiomycota</taxon>
        <taxon>Agaricomycotina</taxon>
        <taxon>Agaricomycetes</taxon>
        <taxon>Agaricomycetidae</taxon>
        <taxon>Agaricales</taxon>
        <taxon>Tricholomatineae</taxon>
        <taxon>Lyophyllaceae</taxon>
        <taxon>Asterophora</taxon>
    </lineage>
</organism>
<evidence type="ECO:0000256" key="7">
    <source>
        <dbReference type="ARBA" id="ARBA00023033"/>
    </source>
</evidence>
<dbReference type="Gene3D" id="1.10.630.10">
    <property type="entry name" value="Cytochrome P450"/>
    <property type="match status" value="1"/>
</dbReference>
<dbReference type="GO" id="GO:0016705">
    <property type="term" value="F:oxidoreductase activity, acting on paired donors, with incorporation or reduction of molecular oxygen"/>
    <property type="evidence" value="ECO:0007669"/>
    <property type="project" value="InterPro"/>
</dbReference>
<dbReference type="SUPFAM" id="SSF48264">
    <property type="entry name" value="Cytochrome P450"/>
    <property type="match status" value="1"/>
</dbReference>
<comment type="cofactor">
    <cofactor evidence="1">
        <name>heme</name>
        <dbReference type="ChEBI" id="CHEBI:30413"/>
    </cofactor>
</comment>
<name>A0A9P7GH34_9AGAR</name>
<evidence type="ECO:0000256" key="6">
    <source>
        <dbReference type="ARBA" id="ARBA00023004"/>
    </source>
</evidence>